<organism evidence="4 5">
    <name type="scientific">Candidatus Thalassospirochaeta sargassi</name>
    <dbReference type="NCBI Taxonomy" id="3119039"/>
    <lineage>
        <taxon>Bacteria</taxon>
        <taxon>Pseudomonadati</taxon>
        <taxon>Spirochaetota</taxon>
        <taxon>Spirochaetia</taxon>
        <taxon>Spirochaetales</taxon>
        <taxon>Spirochaetaceae</taxon>
        <taxon>Candidatus Thalassospirochaeta</taxon>
    </lineage>
</organism>
<feature type="binding site" evidence="2">
    <location>
        <position position="181"/>
    </location>
    <ligand>
        <name>dihydroxyacetone phosphate</name>
        <dbReference type="ChEBI" id="CHEBI:57642"/>
    </ligand>
</feature>
<comment type="cofactor">
    <cofactor evidence="3">
        <name>Zn(2+)</name>
        <dbReference type="ChEBI" id="CHEBI:29105"/>
    </cofactor>
    <text evidence="3">Binds 2 Zn(2+) ions per subunit. One is catalytic and the other provides a structural contribution.</text>
</comment>
<feature type="binding site" evidence="3">
    <location>
        <position position="208"/>
    </location>
    <ligand>
        <name>Zn(2+)</name>
        <dbReference type="ChEBI" id="CHEBI:29105"/>
        <label>1</label>
        <note>catalytic</note>
    </ligand>
</feature>
<dbReference type="PANTHER" id="PTHR30304">
    <property type="entry name" value="D-TAGATOSE-1,6-BISPHOSPHATE ALDOLASE"/>
    <property type="match status" value="1"/>
</dbReference>
<proteinExistence type="predicted"/>
<feature type="binding site" evidence="3">
    <location>
        <position position="135"/>
    </location>
    <ligand>
        <name>Zn(2+)</name>
        <dbReference type="ChEBI" id="CHEBI:29105"/>
        <label>2</label>
    </ligand>
</feature>
<dbReference type="GO" id="GO:0008270">
    <property type="term" value="F:zinc ion binding"/>
    <property type="evidence" value="ECO:0007669"/>
    <property type="project" value="InterPro"/>
</dbReference>
<feature type="binding site" evidence="3">
    <location>
        <position position="180"/>
    </location>
    <ligand>
        <name>Zn(2+)</name>
        <dbReference type="ChEBI" id="CHEBI:29105"/>
        <label>1</label>
        <note>catalytic</note>
    </ligand>
</feature>
<dbReference type="Gene3D" id="3.20.20.70">
    <property type="entry name" value="Aldolase class I"/>
    <property type="match status" value="1"/>
</dbReference>
<dbReference type="GO" id="GO:0005829">
    <property type="term" value="C:cytosol"/>
    <property type="evidence" value="ECO:0007669"/>
    <property type="project" value="TreeGrafter"/>
</dbReference>
<feature type="binding site" evidence="3">
    <location>
        <position position="105"/>
    </location>
    <ligand>
        <name>Zn(2+)</name>
        <dbReference type="ChEBI" id="CHEBI:29105"/>
        <label>2</label>
    </ligand>
</feature>
<evidence type="ECO:0000256" key="2">
    <source>
        <dbReference type="PIRSR" id="PIRSR001359-2"/>
    </source>
</evidence>
<feature type="binding site" evidence="2">
    <location>
        <begin position="209"/>
        <end position="211"/>
    </location>
    <ligand>
        <name>dihydroxyacetone phosphate</name>
        <dbReference type="ChEBI" id="CHEBI:57642"/>
    </ligand>
</feature>
<dbReference type="InterPro" id="IPR013785">
    <property type="entry name" value="Aldolase_TIM"/>
</dbReference>
<keyword evidence="3" id="KW-0862">Zinc</keyword>
<reference evidence="4 5" key="1">
    <citation type="submission" date="2022-12" db="EMBL/GenBank/DDBJ databases">
        <title>Metagenome assembled genome from gulf of manar.</title>
        <authorList>
            <person name="Kohli P."/>
            <person name="Pk S."/>
            <person name="Venkata Ramana C."/>
            <person name="Sasikala C."/>
        </authorList>
    </citation>
    <scope>NUCLEOTIDE SEQUENCE [LARGE SCALE GENOMIC DNA]</scope>
    <source>
        <strain evidence="4">JB008</strain>
    </source>
</reference>
<feature type="binding site" evidence="2">
    <location>
        <begin position="230"/>
        <end position="233"/>
    </location>
    <ligand>
        <name>dihydroxyacetone phosphate</name>
        <dbReference type="ChEBI" id="CHEBI:57642"/>
    </ligand>
</feature>
<feature type="binding site" evidence="3">
    <location>
        <position position="84"/>
    </location>
    <ligand>
        <name>Zn(2+)</name>
        <dbReference type="ChEBI" id="CHEBI:29105"/>
        <label>1</label>
        <note>catalytic</note>
    </ligand>
</feature>
<dbReference type="GO" id="GO:0009025">
    <property type="term" value="F:tagatose-bisphosphate aldolase activity"/>
    <property type="evidence" value="ECO:0007669"/>
    <property type="project" value="TreeGrafter"/>
</dbReference>
<feature type="active site" description="Proton donor" evidence="1">
    <location>
        <position position="83"/>
    </location>
</feature>
<dbReference type="InterPro" id="IPR000771">
    <property type="entry name" value="FBA_II"/>
</dbReference>
<sequence>MNNGDFLRDMLAKADREGYAVPSFNYSCAWDFLAIIEAAEEEKAPVMVASHALVFNMITPEINAAMGAAAMAKANIPLIHHLDHSDEVAICNKAIDLGYPSVMIDASALSLEDNISAVKEVVEHAKSNKVCVEAEIGKIKGRGYEGGYGGDDFLAQVDDAVRLVEDTGVDTLAVGIGTAHGFYEGKPEIHFDRLEEINAAVDVPLVLHGGSGIPEADIRQAIKGGINKINVGTIIHCTLMNSFRKDLIELGDNQFTLDIARPAMDEVKKVVKGWIRKCMADGKA</sequence>
<dbReference type="EMBL" id="JAQQAL010000046">
    <property type="protein sequence ID" value="MDC7228415.1"/>
    <property type="molecule type" value="Genomic_DNA"/>
</dbReference>
<accession>A0AAJ1IFK0</accession>
<name>A0AAJ1IFK0_9SPIO</name>
<dbReference type="InterPro" id="IPR050246">
    <property type="entry name" value="Class_II_FBP_aldolase"/>
</dbReference>
<evidence type="ECO:0000256" key="3">
    <source>
        <dbReference type="PIRSR" id="PIRSR001359-3"/>
    </source>
</evidence>
<dbReference type="AlphaFoldDB" id="A0AAJ1IFK0"/>
<comment type="caution">
    <text evidence="4">The sequence shown here is derived from an EMBL/GenBank/DDBJ whole genome shotgun (WGS) entry which is preliminary data.</text>
</comment>
<keyword evidence="3" id="KW-0479">Metal-binding</keyword>
<protein>
    <submittedName>
        <fullName evidence="4">Class II fructose-bisphosphate aldolase</fullName>
    </submittedName>
</protein>
<dbReference type="Pfam" id="PF01116">
    <property type="entry name" value="F_bP_aldolase"/>
    <property type="match status" value="1"/>
</dbReference>
<dbReference type="SUPFAM" id="SSF51569">
    <property type="entry name" value="Aldolase"/>
    <property type="match status" value="1"/>
</dbReference>
<dbReference type="Proteomes" id="UP001221217">
    <property type="component" value="Unassembled WGS sequence"/>
</dbReference>
<dbReference type="PIRSF" id="PIRSF001359">
    <property type="entry name" value="F_bP_aldolase_II"/>
    <property type="match status" value="1"/>
</dbReference>
<evidence type="ECO:0000256" key="1">
    <source>
        <dbReference type="PIRSR" id="PIRSR001359-1"/>
    </source>
</evidence>
<evidence type="ECO:0000313" key="4">
    <source>
        <dbReference type="EMBL" id="MDC7228415.1"/>
    </source>
</evidence>
<dbReference type="NCBIfam" id="TIGR00167">
    <property type="entry name" value="cbbA"/>
    <property type="match status" value="1"/>
</dbReference>
<gene>
    <name evidence="4" type="ORF">PQJ61_16760</name>
</gene>
<dbReference type="GO" id="GO:0005975">
    <property type="term" value="P:carbohydrate metabolic process"/>
    <property type="evidence" value="ECO:0007669"/>
    <property type="project" value="InterPro"/>
</dbReference>
<dbReference type="PANTHER" id="PTHR30304:SF0">
    <property type="entry name" value="D-TAGATOSE-1,6-BISPHOSPHATE ALDOLASE SUBUNIT GATY-RELATED"/>
    <property type="match status" value="1"/>
</dbReference>
<evidence type="ECO:0000313" key="5">
    <source>
        <dbReference type="Proteomes" id="UP001221217"/>
    </source>
</evidence>